<gene>
    <name evidence="2" type="ORF">SAMN05444273_107141</name>
</gene>
<evidence type="ECO:0000313" key="2">
    <source>
        <dbReference type="EMBL" id="SHF54402.1"/>
    </source>
</evidence>
<evidence type="ECO:0000259" key="1">
    <source>
        <dbReference type="Pfam" id="PF13503"/>
    </source>
</evidence>
<accession>A0A1M5CJ07</accession>
<sequence length="369" mass="41368">MNSAVAASHDPWLLVKTLKDSAPLDAQIGSPALQMPEELCEPLFGDPDPKADFEAWGGEENLPPLKTYALLDAACHPALPDILDTSDLNHKCLFTGKALEELGEAAPWLVELEPDHSLTRKLMTTDTAPGGLWEKQLGIFLRSRVDMNSLWKHLRRFTRLRDETGKWYFFRYWSPPICTRLMAMGNHPDVAPLVSAMFPSGTEALSMVVTAPRQAAMLSRAPGTVAPRRGTRVILTPEIRAILRQIRREQEFDDISVVAHRHSAPQTGLTLDESLSELEHLRHKVFEMGFWRRDHIAKICCWELILGPNFISEYANGAIRSILMGAEAAHYAIQDIEKFLDAQAEAQREGLQHIRGDAAHGDTDIWTEI</sequence>
<dbReference type="InterPro" id="IPR025391">
    <property type="entry name" value="DUF4123"/>
</dbReference>
<dbReference type="STRING" id="1486859.SAMN05444273_107141"/>
<dbReference type="AlphaFoldDB" id="A0A1M5CJ07"/>
<dbReference type="Pfam" id="PF13503">
    <property type="entry name" value="DUF4123"/>
    <property type="match status" value="1"/>
</dbReference>
<name>A0A1M5CJ07_9RHOB</name>
<dbReference type="Proteomes" id="UP000184144">
    <property type="component" value="Unassembled WGS sequence"/>
</dbReference>
<dbReference type="EMBL" id="FQUV01000007">
    <property type="protein sequence ID" value="SHF54402.1"/>
    <property type="molecule type" value="Genomic_DNA"/>
</dbReference>
<evidence type="ECO:0000313" key="3">
    <source>
        <dbReference type="Proteomes" id="UP000184144"/>
    </source>
</evidence>
<proteinExistence type="predicted"/>
<reference evidence="3" key="1">
    <citation type="submission" date="2016-11" db="EMBL/GenBank/DDBJ databases">
        <authorList>
            <person name="Varghese N."/>
            <person name="Submissions S."/>
        </authorList>
    </citation>
    <scope>NUCLEOTIDE SEQUENCE [LARGE SCALE GENOMIC DNA]</scope>
    <source>
        <strain evidence="3">DSM 100566</strain>
    </source>
</reference>
<protein>
    <recommendedName>
        <fullName evidence="1">DUF4123 domain-containing protein</fullName>
    </recommendedName>
</protein>
<organism evidence="2 3">
    <name type="scientific">Litoreibacter ascidiaceicola</name>
    <dbReference type="NCBI Taxonomy" id="1486859"/>
    <lineage>
        <taxon>Bacteria</taxon>
        <taxon>Pseudomonadati</taxon>
        <taxon>Pseudomonadota</taxon>
        <taxon>Alphaproteobacteria</taxon>
        <taxon>Rhodobacterales</taxon>
        <taxon>Roseobacteraceae</taxon>
        <taxon>Litoreibacter</taxon>
    </lineage>
</organism>
<keyword evidence="3" id="KW-1185">Reference proteome</keyword>
<feature type="domain" description="DUF4123" evidence="1">
    <location>
        <begin position="68"/>
        <end position="185"/>
    </location>
</feature>